<dbReference type="NCBIfam" id="TIGR04056">
    <property type="entry name" value="OMP_RagA_SusC"/>
    <property type="match status" value="1"/>
</dbReference>
<dbReference type="Proteomes" id="UP001200145">
    <property type="component" value="Unassembled WGS sequence"/>
</dbReference>
<dbReference type="NCBIfam" id="TIGR04057">
    <property type="entry name" value="SusC_RagA_signa"/>
    <property type="match status" value="1"/>
</dbReference>
<evidence type="ECO:0000256" key="5">
    <source>
        <dbReference type="ARBA" id="ARBA00023136"/>
    </source>
</evidence>
<evidence type="ECO:0000313" key="10">
    <source>
        <dbReference type="Proteomes" id="UP001200145"/>
    </source>
</evidence>
<keyword evidence="2 7" id="KW-0813">Transport</keyword>
<dbReference type="RefSeq" id="WP_234863726.1">
    <property type="nucleotide sequence ID" value="NZ_JAKEVY010000001.1"/>
</dbReference>
<dbReference type="Pfam" id="PF13715">
    <property type="entry name" value="CarbopepD_reg_2"/>
    <property type="match status" value="1"/>
</dbReference>
<keyword evidence="6 7" id="KW-0998">Cell outer membrane</keyword>
<evidence type="ECO:0000256" key="2">
    <source>
        <dbReference type="ARBA" id="ARBA00022448"/>
    </source>
</evidence>
<dbReference type="SUPFAM" id="SSF49464">
    <property type="entry name" value="Carboxypeptidase regulatory domain-like"/>
    <property type="match status" value="1"/>
</dbReference>
<dbReference type="InterPro" id="IPR023997">
    <property type="entry name" value="TonB-dep_OMP_SusC/RagA_CS"/>
</dbReference>
<evidence type="ECO:0000256" key="4">
    <source>
        <dbReference type="ARBA" id="ARBA00022692"/>
    </source>
</evidence>
<keyword evidence="3 7" id="KW-1134">Transmembrane beta strand</keyword>
<dbReference type="InterPro" id="IPR012910">
    <property type="entry name" value="Plug_dom"/>
</dbReference>
<dbReference type="PROSITE" id="PS52016">
    <property type="entry name" value="TONB_DEPENDENT_REC_3"/>
    <property type="match status" value="1"/>
</dbReference>
<evidence type="ECO:0000313" key="9">
    <source>
        <dbReference type="EMBL" id="MCF1713233.1"/>
    </source>
</evidence>
<sequence>MRKSCATNIIDVGLLLLMLFMSFGGYSAFAQETQQRPLFAILRELHEKKGAYFLFAHKSFGDKKVNPCPDKNLPVEKILSCLLSESGLSFKQVNTNTFVIIESQETTLSIGQAPVVAEKSSLQGKVISAQGEVIPNASIEIYQDNRWIGVTTDADGKFSLPYTGAAEIRISSIGYQTERKQIKTNQFLQVILNPVQKEMEEVVITSLGVHREKKSLGYSISTVDADDLNRVGNTNFAAALYGKAAGVRITTAPGGATSAVQVQIRGLNSLNFNAQPLYILDGAVIRNINEKGTEGINNQGYWTDQRIRGNGILDINPLDIESITILKGASATALYGSEAANGVVVITSKKGAQRKGMGIDFNYSFGVEKAAFLPRFQNEFGPGLDRISNLAAGATEEGWIPADTDGDGKEDDLRPNFLAWAQFGPRMEGQEVPWWDGSRQRYSPQPNNYRDFFRTGMNSIFNISFADQTEKASYRLALTRNDYKGIQVGGNLQRTTFFLNTQYKISPKLSADVVFSWVNSRVLNRPLQLTRVVAAYDGFLSRADRTNMLFDNYKTSQGYKWVPWDQSVRNPEEAFQYPVKVEALNLLWTQLRNRELEDQNRLFSVATINYKLNEALSFRARVGQDFTSLQIDTRNFSEYPEEFNGITSTGHYGNSEGRYSLIYGDALATYEKKLDANWRVSLNAGYQVREEKYTDQISTTSAGLVKENWFNLSNSFGPLINRTNRINSLRYAYLGFAQASWKNSYFLELTARQEYSSTLPPGKNSYFYPSLNGSVLLHEVLKLPSFLNYAKFRASYGFVGNAPPPYTAAITYNQQVLPTLNGNVSTQQPQTRYGNNSIRPERKQEVELGIEAVALNNRLGINFTWYQNQTHDQILQLTVPVSMGAGSRLVNSGALRSSGIELGLDAIPVSGKQFHWKTGINLSYVSTRTMMLADGVKEMVYQEMEQGAIRIMAEEGKRVGNIYVYPKKTNAEGQPIVGANGLYIIDNTRYKKAGNIMPDLIGGWMNSIRYRSFSLDLMMDYRIGGQLVSPALKYNLGAGMYESTLKYRNEKYGGLPYYIDPNGQKVALANHQQQAPGGAKIYRDGIILPGVGLDGKPNTQIVDAAYYYMNMFYWGPNALNEEGAIYDNSYLKMREASLSYSLSSKQLTKWKIQSMRLSLIGRNLFYLWRTLENLDPETPIGTSWTRQSIDDGTTAATRSIGVSIQMGF</sequence>
<comment type="caution">
    <text evidence="9">The sequence shown here is derived from an EMBL/GenBank/DDBJ whole genome shotgun (WGS) entry which is preliminary data.</text>
</comment>
<dbReference type="Gene3D" id="2.60.40.1120">
    <property type="entry name" value="Carboxypeptidase-like, regulatory domain"/>
    <property type="match status" value="1"/>
</dbReference>
<dbReference type="InterPro" id="IPR023996">
    <property type="entry name" value="TonB-dep_OMP_SusC/RagA"/>
</dbReference>
<keyword evidence="5 7" id="KW-0472">Membrane</keyword>
<dbReference type="InterPro" id="IPR036942">
    <property type="entry name" value="Beta-barrel_TonB_sf"/>
</dbReference>
<accession>A0ABS9BC95</accession>
<evidence type="ECO:0000259" key="8">
    <source>
        <dbReference type="Pfam" id="PF07715"/>
    </source>
</evidence>
<dbReference type="EMBL" id="JAKEVY010000001">
    <property type="protein sequence ID" value="MCF1713233.1"/>
    <property type="molecule type" value="Genomic_DNA"/>
</dbReference>
<dbReference type="Gene3D" id="2.40.170.20">
    <property type="entry name" value="TonB-dependent receptor, beta-barrel domain"/>
    <property type="match status" value="1"/>
</dbReference>
<dbReference type="Gene3D" id="2.170.130.10">
    <property type="entry name" value="TonB-dependent receptor, plug domain"/>
    <property type="match status" value="1"/>
</dbReference>
<keyword evidence="10" id="KW-1185">Reference proteome</keyword>
<evidence type="ECO:0000256" key="3">
    <source>
        <dbReference type="ARBA" id="ARBA00022452"/>
    </source>
</evidence>
<dbReference type="SUPFAM" id="SSF56935">
    <property type="entry name" value="Porins"/>
    <property type="match status" value="1"/>
</dbReference>
<proteinExistence type="inferred from homology"/>
<evidence type="ECO:0000256" key="7">
    <source>
        <dbReference type="PROSITE-ProRule" id="PRU01360"/>
    </source>
</evidence>
<keyword evidence="4 7" id="KW-0812">Transmembrane</keyword>
<gene>
    <name evidence="9" type="ORF">L0U88_01160</name>
</gene>
<dbReference type="InterPro" id="IPR008969">
    <property type="entry name" value="CarboxyPept-like_regulatory"/>
</dbReference>
<dbReference type="InterPro" id="IPR037066">
    <property type="entry name" value="Plug_dom_sf"/>
</dbReference>
<dbReference type="Pfam" id="PF07715">
    <property type="entry name" value="Plug"/>
    <property type="match status" value="1"/>
</dbReference>
<name>A0ABS9BC95_9BACT</name>
<reference evidence="9 10" key="1">
    <citation type="submission" date="2022-01" db="EMBL/GenBank/DDBJ databases">
        <title>Flavihumibacter sp. nov., isolated from sediment of a river.</title>
        <authorList>
            <person name="Liu H."/>
        </authorList>
    </citation>
    <scope>NUCLEOTIDE SEQUENCE [LARGE SCALE GENOMIC DNA]</scope>
    <source>
        <strain evidence="9 10">RY-1</strain>
    </source>
</reference>
<evidence type="ECO:0000256" key="1">
    <source>
        <dbReference type="ARBA" id="ARBA00004571"/>
    </source>
</evidence>
<feature type="domain" description="TonB-dependent receptor plug" evidence="8">
    <location>
        <begin position="213"/>
        <end position="343"/>
    </location>
</feature>
<evidence type="ECO:0000256" key="6">
    <source>
        <dbReference type="ARBA" id="ARBA00023237"/>
    </source>
</evidence>
<comment type="similarity">
    <text evidence="7">Belongs to the TonB-dependent receptor family.</text>
</comment>
<protein>
    <submittedName>
        <fullName evidence="9">SusC/RagA family TonB-linked outer membrane protein</fullName>
    </submittedName>
</protein>
<comment type="subcellular location">
    <subcellularLocation>
        <location evidence="1 7">Cell outer membrane</location>
        <topology evidence="1 7">Multi-pass membrane protein</topology>
    </subcellularLocation>
</comment>
<dbReference type="InterPro" id="IPR039426">
    <property type="entry name" value="TonB-dep_rcpt-like"/>
</dbReference>
<organism evidence="9 10">
    <name type="scientific">Flavihumibacter fluminis</name>
    <dbReference type="NCBI Taxonomy" id="2909236"/>
    <lineage>
        <taxon>Bacteria</taxon>
        <taxon>Pseudomonadati</taxon>
        <taxon>Bacteroidota</taxon>
        <taxon>Chitinophagia</taxon>
        <taxon>Chitinophagales</taxon>
        <taxon>Chitinophagaceae</taxon>
        <taxon>Flavihumibacter</taxon>
    </lineage>
</organism>